<keyword evidence="12" id="KW-1185">Reference proteome</keyword>
<dbReference type="SUPFAM" id="SSF55874">
    <property type="entry name" value="ATPase domain of HSP90 chaperone/DNA topoisomerase II/histidine kinase"/>
    <property type="match status" value="1"/>
</dbReference>
<keyword evidence="2" id="KW-1003">Cell membrane</keyword>
<dbReference type="Pfam" id="PF07730">
    <property type="entry name" value="HisKA_3"/>
    <property type="match status" value="1"/>
</dbReference>
<reference evidence="11 12" key="1">
    <citation type="submission" date="2018-11" db="EMBL/GenBank/DDBJ databases">
        <authorList>
            <person name="Li F."/>
        </authorList>
    </citation>
    <scope>NUCLEOTIDE SEQUENCE [LARGE SCALE GENOMIC DNA]</scope>
    <source>
        <strain evidence="11 12">KIS18-7</strain>
    </source>
</reference>
<keyword evidence="8 9" id="KW-0472">Membrane</keyword>
<evidence type="ECO:0000256" key="5">
    <source>
        <dbReference type="ARBA" id="ARBA00022777"/>
    </source>
</evidence>
<dbReference type="AlphaFoldDB" id="A0A3N0DQ14"/>
<dbReference type="Gene3D" id="1.20.5.1930">
    <property type="match status" value="1"/>
</dbReference>
<evidence type="ECO:0000313" key="12">
    <source>
        <dbReference type="Proteomes" id="UP000277094"/>
    </source>
</evidence>
<evidence type="ECO:0000256" key="4">
    <source>
        <dbReference type="ARBA" id="ARBA00022692"/>
    </source>
</evidence>
<sequence length="587" mass="61283">MSATLACALVLGAVASISGWFLGHHRPARVAGVLLVAGGALVLLGAGSVIVDVSLAAPVLFRLAGCLLLPLAFVTFPVLRWSDPLSFVLLATTGAAGALGALWSGSFEPMAYVTGCCLLVHVWWSYERGDAEQRRGLAWSALAWGVAALVMLFTTFTAEAAGSSHWTGGAVGVAAACVGPPAMVVGALRPEAVDVRGLVTRVVVAGSVLAVFIAIASATTAVIEDVRGRALETTATVVLCGILAFGVRPLQVILRGVVDQLLFGNRPDPLVAATSLADAIGDDPALALDAIREALLLPYACLKIGDTLLASSGTEVTHTRALPLRLGEDQVGEFVVGLRPGDLTLATADADVLRIVAPLLAQTLRAQAMSRDLQQSREAVVTAVEEERRRLRRDLHDGLGPTLTGVAFAGDAARNVVHSDPDRTAELLTAMRADTTAAIHEIRRLVEGLRPPALDQVGLLGSVRQYADTLHSADGSRLEVSVRTNGDLPALSAATEVAAYRILVEALTNAARHAAARRAHVSVEVHDGTLVLTVRDDGRNEEDWTPGVGLSSMRERSEQVGGTFRAVATTEGGLVEAVIPVGHRTDS</sequence>
<dbReference type="GO" id="GO:0046983">
    <property type="term" value="F:protein dimerization activity"/>
    <property type="evidence" value="ECO:0007669"/>
    <property type="project" value="InterPro"/>
</dbReference>
<evidence type="ECO:0000259" key="10">
    <source>
        <dbReference type="SMART" id="SM00387"/>
    </source>
</evidence>
<dbReference type="Proteomes" id="UP000277094">
    <property type="component" value="Unassembled WGS sequence"/>
</dbReference>
<keyword evidence="5" id="KW-0418">Kinase</keyword>
<evidence type="ECO:0000256" key="7">
    <source>
        <dbReference type="ARBA" id="ARBA00023012"/>
    </source>
</evidence>
<dbReference type="Pfam" id="PF02518">
    <property type="entry name" value="HATPase_c"/>
    <property type="match status" value="1"/>
</dbReference>
<dbReference type="InterPro" id="IPR011712">
    <property type="entry name" value="Sig_transdc_His_kin_sub3_dim/P"/>
</dbReference>
<accession>A0A3N0DQ14</accession>
<dbReference type="PANTHER" id="PTHR24421">
    <property type="entry name" value="NITRATE/NITRITE SENSOR PROTEIN NARX-RELATED"/>
    <property type="match status" value="1"/>
</dbReference>
<dbReference type="InterPro" id="IPR036890">
    <property type="entry name" value="HATPase_C_sf"/>
</dbReference>
<evidence type="ECO:0000256" key="9">
    <source>
        <dbReference type="SAM" id="Phobius"/>
    </source>
</evidence>
<evidence type="ECO:0000256" key="3">
    <source>
        <dbReference type="ARBA" id="ARBA00022679"/>
    </source>
</evidence>
<dbReference type="GO" id="GO:0005886">
    <property type="term" value="C:plasma membrane"/>
    <property type="evidence" value="ECO:0007669"/>
    <property type="project" value="UniProtKB-SubCell"/>
</dbReference>
<dbReference type="PANTHER" id="PTHR24421:SF37">
    <property type="entry name" value="SENSOR HISTIDINE KINASE NARS"/>
    <property type="match status" value="1"/>
</dbReference>
<evidence type="ECO:0000313" key="11">
    <source>
        <dbReference type="EMBL" id="RNL77737.1"/>
    </source>
</evidence>
<dbReference type="RefSeq" id="WP_123235323.1">
    <property type="nucleotide sequence ID" value="NZ_RJSG01000003.1"/>
</dbReference>
<evidence type="ECO:0000256" key="2">
    <source>
        <dbReference type="ARBA" id="ARBA00022475"/>
    </source>
</evidence>
<dbReference type="CDD" id="cd16917">
    <property type="entry name" value="HATPase_UhpB-NarQ-NarX-like"/>
    <property type="match status" value="1"/>
</dbReference>
<feature type="transmembrane region" description="Helical" evidence="9">
    <location>
        <begin position="170"/>
        <end position="190"/>
    </location>
</feature>
<evidence type="ECO:0000256" key="1">
    <source>
        <dbReference type="ARBA" id="ARBA00004651"/>
    </source>
</evidence>
<dbReference type="OrthoDB" id="227596at2"/>
<proteinExistence type="predicted"/>
<name>A0A3N0DQ14_9ACTN</name>
<keyword evidence="7" id="KW-0902">Two-component regulatory system</keyword>
<organism evidence="11 12">
    <name type="scientific">Nocardioides marmorisolisilvae</name>
    <dbReference type="NCBI Taxonomy" id="1542737"/>
    <lineage>
        <taxon>Bacteria</taxon>
        <taxon>Bacillati</taxon>
        <taxon>Actinomycetota</taxon>
        <taxon>Actinomycetes</taxon>
        <taxon>Propionibacteriales</taxon>
        <taxon>Nocardioidaceae</taxon>
        <taxon>Nocardioides</taxon>
    </lineage>
</organism>
<feature type="domain" description="Histidine kinase/HSP90-like ATPase" evidence="10">
    <location>
        <begin position="494"/>
        <end position="583"/>
    </location>
</feature>
<keyword evidence="3" id="KW-0808">Transferase</keyword>
<dbReference type="InterPro" id="IPR050482">
    <property type="entry name" value="Sensor_HK_TwoCompSys"/>
</dbReference>
<evidence type="ECO:0000256" key="8">
    <source>
        <dbReference type="ARBA" id="ARBA00023136"/>
    </source>
</evidence>
<feature type="transmembrane region" description="Helical" evidence="9">
    <location>
        <begin position="138"/>
        <end position="158"/>
    </location>
</feature>
<feature type="transmembrane region" description="Helical" evidence="9">
    <location>
        <begin position="31"/>
        <end position="53"/>
    </location>
</feature>
<feature type="transmembrane region" description="Helical" evidence="9">
    <location>
        <begin position="60"/>
        <end position="79"/>
    </location>
</feature>
<dbReference type="GO" id="GO:0000155">
    <property type="term" value="F:phosphorelay sensor kinase activity"/>
    <property type="evidence" value="ECO:0007669"/>
    <property type="project" value="InterPro"/>
</dbReference>
<dbReference type="SMART" id="SM00387">
    <property type="entry name" value="HATPase_c"/>
    <property type="match status" value="1"/>
</dbReference>
<dbReference type="EMBL" id="RJSG01000003">
    <property type="protein sequence ID" value="RNL77737.1"/>
    <property type="molecule type" value="Genomic_DNA"/>
</dbReference>
<keyword evidence="4 9" id="KW-0812">Transmembrane</keyword>
<dbReference type="InterPro" id="IPR003594">
    <property type="entry name" value="HATPase_dom"/>
</dbReference>
<comment type="subcellular location">
    <subcellularLocation>
        <location evidence="1">Cell membrane</location>
        <topology evidence="1">Multi-pass membrane protein</topology>
    </subcellularLocation>
</comment>
<gene>
    <name evidence="11" type="ORF">EFL95_17220</name>
</gene>
<comment type="caution">
    <text evidence="11">The sequence shown here is derived from an EMBL/GenBank/DDBJ whole genome shotgun (WGS) entry which is preliminary data.</text>
</comment>
<keyword evidence="6 9" id="KW-1133">Transmembrane helix</keyword>
<evidence type="ECO:0000256" key="6">
    <source>
        <dbReference type="ARBA" id="ARBA00022989"/>
    </source>
</evidence>
<feature type="transmembrane region" description="Helical" evidence="9">
    <location>
        <begin position="85"/>
        <end position="103"/>
    </location>
</feature>
<feature type="transmembrane region" description="Helical" evidence="9">
    <location>
        <begin position="202"/>
        <end position="223"/>
    </location>
</feature>
<protein>
    <recommendedName>
        <fullName evidence="10">Histidine kinase/HSP90-like ATPase domain-containing protein</fullName>
    </recommendedName>
</protein>
<dbReference type="Gene3D" id="3.30.565.10">
    <property type="entry name" value="Histidine kinase-like ATPase, C-terminal domain"/>
    <property type="match status" value="1"/>
</dbReference>